<dbReference type="SUPFAM" id="SSF52317">
    <property type="entry name" value="Class I glutamine amidotransferase-like"/>
    <property type="match status" value="1"/>
</dbReference>
<dbReference type="Pfam" id="PF18911">
    <property type="entry name" value="PKD_4"/>
    <property type="match status" value="1"/>
</dbReference>
<dbReference type="Gene3D" id="2.60.40.10">
    <property type="entry name" value="Immunoglobulins"/>
    <property type="match status" value="1"/>
</dbReference>
<dbReference type="PRINTS" id="PR00606">
    <property type="entry name" value="CYTCHROMECID"/>
</dbReference>
<accession>A0AAE3JUP9</accession>
<dbReference type="EMBL" id="JAIRBC010000038">
    <property type="protein sequence ID" value="MCG2462617.1"/>
    <property type="molecule type" value="Genomic_DNA"/>
</dbReference>
<dbReference type="SUPFAM" id="SSF50952">
    <property type="entry name" value="Soluble quinoprotein glucose dehydrogenase"/>
    <property type="match status" value="1"/>
</dbReference>
<protein>
    <submittedName>
        <fullName evidence="9">ThuA domain-containing protein</fullName>
    </submittedName>
</protein>
<sequence>MKKVLLLLLGVSLISLVSCEESNKREGEPKVLVFSKTAGFKHASIPEGIKAIQKLGMENGFEVDTTKNAELFNEENLKKYSAVVFLNTTGNVLDYRQEAAFERYIQAGGGFVGVHSATDTEYDWGWYGKLVGAYFNGHPRVQEAKFIIKDRDFPATKFFADSIWQRKDELYNFKKINPDVNVLITIDEGSYEGGTNGDFHPMSWYHQYDGGRAFYTELGHTDESYTEDNYLKHLLGGIQYAIGDNEKLDYSKATTQFPPDEDRFSKTVLSHGQFFEPTEMTILPNLDILVIQRRGEIVLYDHKTQKLREVGKLDVYWKTQHTPGVNAEEGMLGLQKDPDFEKNHWIYIYYSPSGKSVNRLSRFTFKDNTFDKSSEKIILEVGSQREICCHTGGSIAFGPDGLLYVSTGDNSTPFNEKGVKYISSGYAPLNDIPGHQQYDARRSSGNTNDLRGKIIRIKVNDDGSYDIPEGNLFPAGTEKTRPEIYTMGHRNPYRISVDQKNGTLYWGEVGPDARVDSLKTRGPKGYDEVNQAMKAGNYGWPLFIGNNYPYVQYDYATGESGKAFDPENPVNNSRNNTGLTQLPPTHPAFIWYPYDESPDFPEVGTGGRNAMAGPVYYSDLYPKETALPSYYDGKLIIYEWIRGWMKAVTMFPNGDFNKMEPFAPGIKLNALIDMEVGPDGKIYLLEYGSGWFSQNADSGLSRIDYNSGNRPPLVDDIQVDKSSGVLPLTINATVEARDRENDPMTYLWDFGDGKTVETKTPEASHTFETMGDYFVSVTVKDDKNAEAKSGMMEVYAGNERPKVNIVLKGNKSFYMAGQPVKYEVKVTDNPESDPIDPANIYVSVDYLEGVEKASLAMGHQQASDNLGGKALAFSQDCKTCHKESEKSIGPSFLEVSEKYKGDKDGENYIKKKILEGGSGVWGDVSMPAHPDLSAEELQQITQWIVSLAEDNKSVKKSLPPSGTIVPKVDDPNSSMVITASYTDKGGNNSKPLTGRATAVLSSSTISMSEGVKTDGFSAVKFSGMDLLVMPATKGWFALDEIDLTGVDVAEINLGWQGELPIGLDFGMHLDSPDGKLIGKGGMPIPPKSDTPQSFGKAVIKMSPVTDGQLHQIYFTYTSKDPKLTAKINTVVVSVQFKGE</sequence>
<evidence type="ECO:0000256" key="1">
    <source>
        <dbReference type="ARBA" id="ARBA00022448"/>
    </source>
</evidence>
<dbReference type="Gene3D" id="3.40.50.880">
    <property type="match status" value="1"/>
</dbReference>
<evidence type="ECO:0000313" key="9">
    <source>
        <dbReference type="EMBL" id="MCG2462617.1"/>
    </source>
</evidence>
<dbReference type="InterPro" id="IPR036909">
    <property type="entry name" value="Cyt_c-like_dom_sf"/>
</dbReference>
<dbReference type="SMART" id="SM00089">
    <property type="entry name" value="PKD"/>
    <property type="match status" value="1"/>
</dbReference>
<dbReference type="InterPro" id="IPR011042">
    <property type="entry name" value="6-blade_b-propeller_TolB-like"/>
</dbReference>
<dbReference type="InterPro" id="IPR029010">
    <property type="entry name" value="ThuA-like"/>
</dbReference>
<evidence type="ECO:0000256" key="2">
    <source>
        <dbReference type="ARBA" id="ARBA00022617"/>
    </source>
</evidence>
<dbReference type="Pfam" id="PF07995">
    <property type="entry name" value="GSDH"/>
    <property type="match status" value="1"/>
</dbReference>
<dbReference type="Pfam" id="PF06283">
    <property type="entry name" value="ThuA"/>
    <property type="match status" value="1"/>
</dbReference>
<evidence type="ECO:0000259" key="7">
    <source>
        <dbReference type="PROSITE" id="PS50093"/>
    </source>
</evidence>
<dbReference type="GO" id="GO:0005506">
    <property type="term" value="F:iron ion binding"/>
    <property type="evidence" value="ECO:0007669"/>
    <property type="project" value="InterPro"/>
</dbReference>
<keyword evidence="5 6" id="KW-0408">Iron</keyword>
<comment type="PTM">
    <text evidence="6">Binds 1 heme c group covalently per subunit.</text>
</comment>
<feature type="domain" description="PKD" evidence="7">
    <location>
        <begin position="742"/>
        <end position="787"/>
    </location>
</feature>
<feature type="binding site" description="covalent" evidence="6">
    <location>
        <position position="926"/>
    </location>
    <ligand>
        <name>heme c</name>
        <dbReference type="ChEBI" id="CHEBI:61717"/>
    </ligand>
</feature>
<dbReference type="PROSITE" id="PS50093">
    <property type="entry name" value="PKD"/>
    <property type="match status" value="1"/>
</dbReference>
<reference evidence="9" key="1">
    <citation type="submission" date="2023-02" db="EMBL/GenBank/DDBJ databases">
        <title>Genome of Flavobacteriaceae gen. nov. sp. strain F89.</title>
        <authorList>
            <person name="Wang Y."/>
        </authorList>
    </citation>
    <scope>NUCLEOTIDE SEQUENCE</scope>
    <source>
        <strain evidence="9">F89</strain>
    </source>
</reference>
<dbReference type="PANTHER" id="PTHR40469">
    <property type="entry name" value="SECRETED GLYCOSYL HYDROLASE"/>
    <property type="match status" value="1"/>
</dbReference>
<keyword evidence="1" id="KW-0813">Transport</keyword>
<dbReference type="PROSITE" id="PS51257">
    <property type="entry name" value="PROKAR_LIPOPROTEIN"/>
    <property type="match status" value="1"/>
</dbReference>
<dbReference type="InterPro" id="IPR002324">
    <property type="entry name" value="Cyt_c_ID"/>
</dbReference>
<dbReference type="InterPro" id="IPR000601">
    <property type="entry name" value="PKD_dom"/>
</dbReference>
<keyword evidence="2 6" id="KW-0349">Heme</keyword>
<dbReference type="AlphaFoldDB" id="A0AAE3JUP9"/>
<comment type="caution">
    <text evidence="9">The sequence shown here is derived from an EMBL/GenBank/DDBJ whole genome shotgun (WGS) entry which is preliminary data.</text>
</comment>
<feature type="domain" description="Cytochrome c" evidence="8">
    <location>
        <begin position="863"/>
        <end position="948"/>
    </location>
</feature>
<dbReference type="PROSITE" id="PS51007">
    <property type="entry name" value="CYTC"/>
    <property type="match status" value="1"/>
</dbReference>
<dbReference type="InterPro" id="IPR009056">
    <property type="entry name" value="Cyt_c-like_dom"/>
</dbReference>
<dbReference type="InterPro" id="IPR022409">
    <property type="entry name" value="PKD/Chitinase_dom"/>
</dbReference>
<dbReference type="InterPro" id="IPR035986">
    <property type="entry name" value="PKD_dom_sf"/>
</dbReference>
<evidence type="ECO:0000256" key="3">
    <source>
        <dbReference type="ARBA" id="ARBA00022723"/>
    </source>
</evidence>
<dbReference type="InterPro" id="IPR029062">
    <property type="entry name" value="Class_I_gatase-like"/>
</dbReference>
<dbReference type="Gene3D" id="1.10.760.10">
    <property type="entry name" value="Cytochrome c-like domain"/>
    <property type="match status" value="1"/>
</dbReference>
<evidence type="ECO:0000256" key="6">
    <source>
        <dbReference type="PIRSR" id="PIRSR602324-1"/>
    </source>
</evidence>
<evidence type="ECO:0000256" key="4">
    <source>
        <dbReference type="ARBA" id="ARBA00022982"/>
    </source>
</evidence>
<dbReference type="Pfam" id="PF00034">
    <property type="entry name" value="Cytochrom_C"/>
    <property type="match status" value="1"/>
</dbReference>
<dbReference type="SUPFAM" id="SSF49299">
    <property type="entry name" value="PKD domain"/>
    <property type="match status" value="1"/>
</dbReference>
<evidence type="ECO:0000256" key="5">
    <source>
        <dbReference type="ARBA" id="ARBA00023004"/>
    </source>
</evidence>
<keyword evidence="10" id="KW-1185">Reference proteome</keyword>
<dbReference type="InterPro" id="IPR012938">
    <property type="entry name" value="Glc/Sorbosone_DH"/>
</dbReference>
<dbReference type="Proteomes" id="UP001200642">
    <property type="component" value="Unassembled WGS sequence"/>
</dbReference>
<name>A0AAE3JUP9_9FLAO</name>
<dbReference type="GO" id="GO:0009055">
    <property type="term" value="F:electron transfer activity"/>
    <property type="evidence" value="ECO:0007669"/>
    <property type="project" value="InterPro"/>
</dbReference>
<dbReference type="Gene3D" id="2.120.10.30">
    <property type="entry name" value="TolB, C-terminal domain"/>
    <property type="match status" value="1"/>
</dbReference>
<dbReference type="InterPro" id="IPR013783">
    <property type="entry name" value="Ig-like_fold"/>
</dbReference>
<proteinExistence type="predicted"/>
<gene>
    <name evidence="9" type="ORF">K8352_17780</name>
</gene>
<evidence type="ECO:0000259" key="8">
    <source>
        <dbReference type="PROSITE" id="PS51007"/>
    </source>
</evidence>
<dbReference type="PANTHER" id="PTHR40469:SF2">
    <property type="entry name" value="GALACTOSE-BINDING DOMAIN-LIKE SUPERFAMILY PROTEIN"/>
    <property type="match status" value="1"/>
</dbReference>
<evidence type="ECO:0000313" key="10">
    <source>
        <dbReference type="Proteomes" id="UP001200642"/>
    </source>
</evidence>
<dbReference type="SUPFAM" id="SSF46626">
    <property type="entry name" value="Cytochrome c"/>
    <property type="match status" value="1"/>
</dbReference>
<feature type="binding site" description="covalent" evidence="6">
    <location>
        <position position="877"/>
    </location>
    <ligand>
        <name>heme c</name>
        <dbReference type="ChEBI" id="CHEBI:61717"/>
    </ligand>
</feature>
<feature type="binding site" description="covalent" evidence="6">
    <location>
        <position position="881"/>
    </location>
    <ligand>
        <name>heme c</name>
        <dbReference type="ChEBI" id="CHEBI:61717"/>
    </ligand>
</feature>
<dbReference type="CDD" id="cd00146">
    <property type="entry name" value="PKD"/>
    <property type="match status" value="1"/>
</dbReference>
<dbReference type="InterPro" id="IPR011041">
    <property type="entry name" value="Quinoprot_gluc/sorb_DH_b-prop"/>
</dbReference>
<keyword evidence="3 6" id="KW-0479">Metal-binding</keyword>
<organism evidence="9 10">
    <name type="scientific">Cerina litoralis</name>
    <dbReference type="NCBI Taxonomy" id="2874477"/>
    <lineage>
        <taxon>Bacteria</taxon>
        <taxon>Pseudomonadati</taxon>
        <taxon>Bacteroidota</taxon>
        <taxon>Flavobacteriia</taxon>
        <taxon>Flavobacteriales</taxon>
        <taxon>Flavobacteriaceae</taxon>
        <taxon>Cerina</taxon>
    </lineage>
</organism>
<keyword evidence="4" id="KW-0249">Electron transport</keyword>
<dbReference type="RefSeq" id="WP_317903753.1">
    <property type="nucleotide sequence ID" value="NZ_JAIRBC010000038.1"/>
</dbReference>
<dbReference type="GO" id="GO:0020037">
    <property type="term" value="F:heme binding"/>
    <property type="evidence" value="ECO:0007669"/>
    <property type="project" value="InterPro"/>
</dbReference>